<reference evidence="2 3" key="1">
    <citation type="submission" date="2020-12" db="EMBL/GenBank/DDBJ databases">
        <title>Geomonas sp. Red421, isolated from paddy soil.</title>
        <authorList>
            <person name="Xu Z."/>
            <person name="Zhang Z."/>
            <person name="Masuda Y."/>
            <person name="Itoh H."/>
            <person name="Senoo K."/>
        </authorList>
    </citation>
    <scope>NUCLEOTIDE SEQUENCE [LARGE SCALE GENOMIC DNA]</scope>
    <source>
        <strain evidence="2 3">Red421</strain>
    </source>
</reference>
<dbReference type="RefSeq" id="WP_199387418.1">
    <property type="nucleotide sequence ID" value="NZ_JAEMHL010000001.1"/>
</dbReference>
<dbReference type="EMBL" id="JAEMHL010000001">
    <property type="protein sequence ID" value="MBJ6748846.1"/>
    <property type="molecule type" value="Genomic_DNA"/>
</dbReference>
<accession>A0ABS0Y961</accession>
<proteinExistence type="predicted"/>
<evidence type="ECO:0000313" key="2">
    <source>
        <dbReference type="EMBL" id="MBJ6748846.1"/>
    </source>
</evidence>
<comment type="caution">
    <text evidence="2">The sequence shown here is derived from an EMBL/GenBank/DDBJ whole genome shotgun (WGS) entry which is preliminary data.</text>
</comment>
<keyword evidence="3" id="KW-1185">Reference proteome</keyword>
<gene>
    <name evidence="2" type="ORF">JFN91_01325</name>
</gene>
<evidence type="ECO:0000313" key="3">
    <source>
        <dbReference type="Proteomes" id="UP000614714"/>
    </source>
</evidence>
<feature type="compositionally biased region" description="Basic and acidic residues" evidence="1">
    <location>
        <begin position="184"/>
        <end position="193"/>
    </location>
</feature>
<evidence type="ECO:0000256" key="1">
    <source>
        <dbReference type="SAM" id="MobiDB-lite"/>
    </source>
</evidence>
<feature type="region of interest" description="Disordered" evidence="1">
    <location>
        <begin position="184"/>
        <end position="241"/>
    </location>
</feature>
<protein>
    <submittedName>
        <fullName evidence="2">Uncharacterized protein</fullName>
    </submittedName>
</protein>
<name>A0ABS0Y961_9BACT</name>
<organism evidence="2 3">
    <name type="scientific">Geomonas anaerohicana</name>
    <dbReference type="NCBI Taxonomy" id="2798583"/>
    <lineage>
        <taxon>Bacteria</taxon>
        <taxon>Pseudomonadati</taxon>
        <taxon>Thermodesulfobacteriota</taxon>
        <taxon>Desulfuromonadia</taxon>
        <taxon>Geobacterales</taxon>
        <taxon>Geobacteraceae</taxon>
        <taxon>Geomonas</taxon>
    </lineage>
</organism>
<feature type="compositionally biased region" description="Basic and acidic residues" evidence="1">
    <location>
        <begin position="228"/>
        <end position="241"/>
    </location>
</feature>
<dbReference type="Proteomes" id="UP000614714">
    <property type="component" value="Unassembled WGS sequence"/>
</dbReference>
<sequence>MQGLSRKLFFVLVVLMLNGCATTYVPISWGQGDAVKKLSREDVFLSALFNRYDPDRTTLRVAGASFDEVMMPDEVKFHLGAYRPDTRLIYRNMFQQYSEQQLRSVLLHELAHHVWLTAMTSQQREDWRLYLAKNPTSLQDMVRNTYKQGTDYDSEDFAFTVEYARPADLEQLVTLKVITPQDRDKIMKEKYPKNPEPPKGPALVQTAEAPRPTDDDVDAPSATPLKGAQDKKDRGKQYEIY</sequence>